<feature type="region of interest" description="Disordered" evidence="1">
    <location>
        <begin position="72"/>
        <end position="119"/>
    </location>
</feature>
<dbReference type="InterPro" id="IPR024260">
    <property type="entry name" value="Vac7"/>
</dbReference>
<keyword evidence="2" id="KW-0812">Transmembrane</keyword>
<proteinExistence type="predicted"/>
<dbReference type="OrthoDB" id="1204at2759"/>
<dbReference type="EMBL" id="ML977168">
    <property type="protein sequence ID" value="KAF1984327.1"/>
    <property type="molecule type" value="Genomic_DNA"/>
</dbReference>
<evidence type="ECO:0008006" key="6">
    <source>
        <dbReference type="Google" id="ProtNLM"/>
    </source>
</evidence>
<feature type="compositionally biased region" description="Basic and acidic residues" evidence="1">
    <location>
        <begin position="534"/>
        <end position="549"/>
    </location>
</feature>
<dbReference type="PANTHER" id="PTHR28258">
    <property type="entry name" value="VACUOLAR SEGREGATION PROTEIN 7"/>
    <property type="match status" value="1"/>
</dbReference>
<feature type="compositionally biased region" description="Low complexity" evidence="1">
    <location>
        <begin position="408"/>
        <end position="418"/>
    </location>
</feature>
<feature type="compositionally biased region" description="Low complexity" evidence="1">
    <location>
        <begin position="558"/>
        <end position="569"/>
    </location>
</feature>
<feature type="region of interest" description="Disordered" evidence="1">
    <location>
        <begin position="743"/>
        <end position="788"/>
    </location>
</feature>
<keyword evidence="2" id="KW-0472">Membrane</keyword>
<name>A0A6G1GU61_9PEZI</name>
<feature type="compositionally biased region" description="Polar residues" evidence="1">
    <location>
        <begin position="385"/>
        <end position="395"/>
    </location>
</feature>
<evidence type="ECO:0000256" key="2">
    <source>
        <dbReference type="SAM" id="Phobius"/>
    </source>
</evidence>
<dbReference type="Pfam" id="PF12751">
    <property type="entry name" value="Vac7"/>
    <property type="match status" value="2"/>
</dbReference>
<feature type="region of interest" description="Disordered" evidence="1">
    <location>
        <begin position="1053"/>
        <end position="1092"/>
    </location>
</feature>
<feature type="compositionally biased region" description="Low complexity" evidence="1">
    <location>
        <begin position="520"/>
        <end position="532"/>
    </location>
</feature>
<dbReference type="GO" id="GO:0000329">
    <property type="term" value="C:fungal-type vacuole membrane"/>
    <property type="evidence" value="ECO:0007669"/>
    <property type="project" value="TreeGrafter"/>
</dbReference>
<feature type="transmembrane region" description="Helical" evidence="2">
    <location>
        <begin position="965"/>
        <end position="991"/>
    </location>
</feature>
<feature type="signal peptide" evidence="3">
    <location>
        <begin position="1"/>
        <end position="18"/>
    </location>
</feature>
<evidence type="ECO:0000256" key="1">
    <source>
        <dbReference type="SAM" id="MobiDB-lite"/>
    </source>
</evidence>
<accession>A0A6G1GU61</accession>
<feature type="compositionally biased region" description="Polar residues" evidence="1">
    <location>
        <begin position="870"/>
        <end position="887"/>
    </location>
</feature>
<feature type="compositionally biased region" description="Low complexity" evidence="1">
    <location>
        <begin position="251"/>
        <end position="271"/>
    </location>
</feature>
<feature type="compositionally biased region" description="Polar residues" evidence="1">
    <location>
        <begin position="580"/>
        <end position="598"/>
    </location>
</feature>
<feature type="compositionally biased region" description="Low complexity" evidence="1">
    <location>
        <begin position="355"/>
        <end position="370"/>
    </location>
</feature>
<dbReference type="GO" id="GO:1903778">
    <property type="term" value="P:protein localization to vacuolar membrane"/>
    <property type="evidence" value="ECO:0007669"/>
    <property type="project" value="TreeGrafter"/>
</dbReference>
<keyword evidence="2" id="KW-1133">Transmembrane helix</keyword>
<feature type="region of interest" description="Disordered" evidence="1">
    <location>
        <begin position="214"/>
        <end position="646"/>
    </location>
</feature>
<gene>
    <name evidence="4" type="ORF">K402DRAFT_406018</name>
</gene>
<feature type="compositionally biased region" description="Pro residues" evidence="1">
    <location>
        <begin position="222"/>
        <end position="231"/>
    </location>
</feature>
<feature type="compositionally biased region" description="Acidic residues" evidence="1">
    <location>
        <begin position="1077"/>
        <end position="1089"/>
    </location>
</feature>
<keyword evidence="5" id="KW-1185">Reference proteome</keyword>
<dbReference type="AlphaFoldDB" id="A0A6G1GU61"/>
<feature type="compositionally biased region" description="Polar residues" evidence="1">
    <location>
        <begin position="429"/>
        <end position="439"/>
    </location>
</feature>
<feature type="region of interest" description="Disordered" evidence="1">
    <location>
        <begin position="679"/>
        <end position="701"/>
    </location>
</feature>
<protein>
    <recommendedName>
        <fullName evidence="6">Vacuolar segregation subunit 7-domain-containing protein</fullName>
    </recommendedName>
</protein>
<dbReference type="GO" id="GO:0070772">
    <property type="term" value="C:PAS complex"/>
    <property type="evidence" value="ECO:0007669"/>
    <property type="project" value="TreeGrafter"/>
</dbReference>
<feature type="region of interest" description="Disordered" evidence="1">
    <location>
        <begin position="810"/>
        <end position="931"/>
    </location>
</feature>
<feature type="compositionally biased region" description="Polar residues" evidence="1">
    <location>
        <begin position="72"/>
        <end position="86"/>
    </location>
</feature>
<feature type="compositionally biased region" description="Low complexity" evidence="1">
    <location>
        <begin position="286"/>
        <end position="305"/>
    </location>
</feature>
<evidence type="ECO:0000313" key="4">
    <source>
        <dbReference type="EMBL" id="KAF1984327.1"/>
    </source>
</evidence>
<dbReference type="PANTHER" id="PTHR28258:SF1">
    <property type="entry name" value="VACUOLAR SEGREGATION PROTEIN 7"/>
    <property type="match status" value="1"/>
</dbReference>
<dbReference type="Proteomes" id="UP000800041">
    <property type="component" value="Unassembled WGS sequence"/>
</dbReference>
<organism evidence="4 5">
    <name type="scientific">Aulographum hederae CBS 113979</name>
    <dbReference type="NCBI Taxonomy" id="1176131"/>
    <lineage>
        <taxon>Eukaryota</taxon>
        <taxon>Fungi</taxon>
        <taxon>Dikarya</taxon>
        <taxon>Ascomycota</taxon>
        <taxon>Pezizomycotina</taxon>
        <taxon>Dothideomycetes</taxon>
        <taxon>Pleosporomycetidae</taxon>
        <taxon>Aulographales</taxon>
        <taxon>Aulographaceae</taxon>
    </lineage>
</organism>
<dbReference type="GO" id="GO:0010513">
    <property type="term" value="P:positive regulation of phosphatidylinositol biosynthetic process"/>
    <property type="evidence" value="ECO:0007669"/>
    <property type="project" value="TreeGrafter"/>
</dbReference>
<reference evidence="4" key="1">
    <citation type="journal article" date="2020" name="Stud. Mycol.">
        <title>101 Dothideomycetes genomes: a test case for predicting lifestyles and emergence of pathogens.</title>
        <authorList>
            <person name="Haridas S."/>
            <person name="Albert R."/>
            <person name="Binder M."/>
            <person name="Bloem J."/>
            <person name="Labutti K."/>
            <person name="Salamov A."/>
            <person name="Andreopoulos B."/>
            <person name="Baker S."/>
            <person name="Barry K."/>
            <person name="Bills G."/>
            <person name="Bluhm B."/>
            <person name="Cannon C."/>
            <person name="Castanera R."/>
            <person name="Culley D."/>
            <person name="Daum C."/>
            <person name="Ezra D."/>
            <person name="Gonzalez J."/>
            <person name="Henrissat B."/>
            <person name="Kuo A."/>
            <person name="Liang C."/>
            <person name="Lipzen A."/>
            <person name="Lutzoni F."/>
            <person name="Magnuson J."/>
            <person name="Mondo S."/>
            <person name="Nolan M."/>
            <person name="Ohm R."/>
            <person name="Pangilinan J."/>
            <person name="Park H.-J."/>
            <person name="Ramirez L."/>
            <person name="Alfaro M."/>
            <person name="Sun H."/>
            <person name="Tritt A."/>
            <person name="Yoshinaga Y."/>
            <person name="Zwiers L.-H."/>
            <person name="Turgeon B."/>
            <person name="Goodwin S."/>
            <person name="Spatafora J."/>
            <person name="Crous P."/>
            <person name="Grigoriev I."/>
        </authorList>
    </citation>
    <scope>NUCLEOTIDE SEQUENCE</scope>
    <source>
        <strain evidence="4">CBS 113979</strain>
    </source>
</reference>
<keyword evidence="3" id="KW-0732">Signal</keyword>
<feature type="chain" id="PRO_5026345179" description="Vacuolar segregation subunit 7-domain-containing protein" evidence="3">
    <location>
        <begin position="19"/>
        <end position="1219"/>
    </location>
</feature>
<feature type="compositionally biased region" description="Polar residues" evidence="1">
    <location>
        <begin position="491"/>
        <end position="500"/>
    </location>
</feature>
<evidence type="ECO:0000256" key="3">
    <source>
        <dbReference type="SAM" id="SignalP"/>
    </source>
</evidence>
<evidence type="ECO:0000313" key="5">
    <source>
        <dbReference type="Proteomes" id="UP000800041"/>
    </source>
</evidence>
<dbReference type="GO" id="GO:0000011">
    <property type="term" value="P:vacuole inheritance"/>
    <property type="evidence" value="ECO:0007669"/>
    <property type="project" value="TreeGrafter"/>
</dbReference>
<sequence length="1219" mass="131846">MRELFCSALFWGPRLCSAVLCIILTLGLGECHSAHVQAARLPADVIDSFCCYSDKLYSSSSYRDVPGEHRIQTYSTRSMSPSSVSQERVLPPREESRPTSPDYHQPPVDNAASTPGPDRHLTISPHTLTCCLMPLSLHTPACQSTFVRPRARARARACGRWPARSPPFAASNQHNPRHSEAVFWQRLCASSPPRVHHRHPCHDSLPHPAAGLAIIMTSSGPSPDPDLPDPTSPSASQMPAPPPQPLSRNISTALPLSTPSSTTASTTSLPAKALTNPVPSPQVLVPTGSPATTSPRTSRDTSPTRLQHRSNTAGASSAARGLRSRKNSTDLSPHRPPSIAGTSPSVPSAAAIQRALSSASAPQLQPASPSELPSSSRLARPVRSTGASGESSPHHATTPRVKSPPPSNTSSRRNSLLSQRRAEAPNIVVQRSSPVSTTPPAFGKDDVPAAEPEEQKQGQMKNSARGASGAPTLATVQESSVPATPAFGSLESGTPTQAQYFGSILNEEAHFNKAKSRTTSNNGESGSDSGGNKSDGKAKKDIEDPERTPRPKAITAQSSYTSLSSLKSKAGPEQAPRNMTVETETVNSIPQAAMASNQGERSGAGRGDAGGSVRLRASTETIRPKKDRKKVNRKAPSIHSGTGMPHSPITFDLHHHHHIRERPNLYDRAQTLPFKSTASFSSHEEAVSPTTSSFVSLSSLPSSPTRTFSSRWSTIALNPTTNATGRKASSKADIFEAKVASAVDQANSSDSDETFVYESNPPDSQPRRSRNHSRTPSATSMASLADHRPAVRSIANVIDATRGVAGKRSMKFASNPYNGSAVDDDNYDRQDGTIRAHSRNSAANSIHHHHIGRQGRGLGGYGSILDDDSPFTQASKSRSIHSTNASRHNSRPPSPKFNGHHRLGSGLSKKSESYTSYDMDGEGADDERTPMVGTVRTPRHARIPRTPNSGRMRGFDEHYRRRRNWWSRFAGCMIMTIMLLIIIMGAVGFFVATTKAMYDVGVREIKNVLASEQEIMLDLWVEAINPNIMPVTVADMDVNLFAKSKHVGSEKWWREHGQIPSDTTRRRKRGTLGSSSSDDDSTDPTDPEGDSQTMLLGRIFHFDNALNFDGSPLKRNIHDSIGAIRLTKPGNKTEAGGTERWERVLNYPFELIVRGVLQYSLPLSSHTIKAPIGASIIVHPDKGVDRKGHMHVEPIGRIIDEDEDEEVEYEKGLQNRPQN</sequence>
<feature type="compositionally biased region" description="Low complexity" evidence="1">
    <location>
        <begin position="687"/>
        <end position="701"/>
    </location>
</feature>